<dbReference type="EMBL" id="MU006291">
    <property type="protein sequence ID" value="KAF2855349.1"/>
    <property type="molecule type" value="Genomic_DNA"/>
</dbReference>
<reference evidence="1" key="1">
    <citation type="submission" date="2020-01" db="EMBL/GenBank/DDBJ databases">
        <authorList>
            <consortium name="DOE Joint Genome Institute"/>
            <person name="Haridas S."/>
            <person name="Albert R."/>
            <person name="Binder M."/>
            <person name="Bloem J."/>
            <person name="Labutti K."/>
            <person name="Salamov A."/>
            <person name="Andreopoulos B."/>
            <person name="Baker S.E."/>
            <person name="Barry K."/>
            <person name="Bills G."/>
            <person name="Bluhm B.H."/>
            <person name="Cannon C."/>
            <person name="Castanera R."/>
            <person name="Culley D.E."/>
            <person name="Daum C."/>
            <person name="Ezra D."/>
            <person name="Gonzalez J.B."/>
            <person name="Henrissat B."/>
            <person name="Kuo A."/>
            <person name="Liang C."/>
            <person name="Lipzen A."/>
            <person name="Lutzoni F."/>
            <person name="Magnuson J."/>
            <person name="Mondo S."/>
            <person name="Nolan M."/>
            <person name="Ohm R."/>
            <person name="Pangilinan J."/>
            <person name="Park H.-J."/>
            <person name="Ramirez L."/>
            <person name="Alfaro M."/>
            <person name="Sun H."/>
            <person name="Tritt A."/>
            <person name="Yoshinaga Y."/>
            <person name="Zwiers L.-H."/>
            <person name="Turgeon B.G."/>
            <person name="Goodwin S.B."/>
            <person name="Spatafora J.W."/>
            <person name="Crous P.W."/>
            <person name="Grigoriev I.V."/>
        </authorList>
    </citation>
    <scope>NUCLEOTIDE SEQUENCE</scope>
    <source>
        <strain evidence="1">IPT5</strain>
    </source>
</reference>
<dbReference type="AlphaFoldDB" id="A0A6A7BLM4"/>
<protein>
    <submittedName>
        <fullName evidence="1">Uncharacterized protein</fullName>
    </submittedName>
</protein>
<evidence type="ECO:0000313" key="2">
    <source>
        <dbReference type="Proteomes" id="UP000799423"/>
    </source>
</evidence>
<accession>A0A6A7BLM4</accession>
<evidence type="ECO:0000313" key="1">
    <source>
        <dbReference type="EMBL" id="KAF2855349.1"/>
    </source>
</evidence>
<keyword evidence="2" id="KW-1185">Reference proteome</keyword>
<name>A0A6A7BLM4_9PLEO</name>
<gene>
    <name evidence="1" type="ORF">T440DRAFT_209990</name>
</gene>
<organism evidence="1 2">
    <name type="scientific">Plenodomus tracheiphilus IPT5</name>
    <dbReference type="NCBI Taxonomy" id="1408161"/>
    <lineage>
        <taxon>Eukaryota</taxon>
        <taxon>Fungi</taxon>
        <taxon>Dikarya</taxon>
        <taxon>Ascomycota</taxon>
        <taxon>Pezizomycotina</taxon>
        <taxon>Dothideomycetes</taxon>
        <taxon>Pleosporomycetidae</taxon>
        <taxon>Pleosporales</taxon>
        <taxon>Pleosporineae</taxon>
        <taxon>Leptosphaeriaceae</taxon>
        <taxon>Plenodomus</taxon>
    </lineage>
</organism>
<dbReference type="Proteomes" id="UP000799423">
    <property type="component" value="Unassembled WGS sequence"/>
</dbReference>
<sequence length="164" mass="17841">MALFDCASWRSHLGNGCEITGQADHILLYTPVAIFEERTPLATGLASKVHGYRRLCTRSCCAKFLGSCASGLLVTVRSFPGRKARLGLWPYPTGRGRVPWLTSRLSVQSDISVSPRPSCDLKCGAIYRPLVRALCEMPSICGSGCLRHPECGSTQSALLPKVRM</sequence>
<proteinExistence type="predicted"/>